<dbReference type="OrthoDB" id="596266at2"/>
<dbReference type="Gene3D" id="3.40.50.300">
    <property type="entry name" value="P-loop containing nucleotide triphosphate hydrolases"/>
    <property type="match status" value="2"/>
</dbReference>
<name>A0A174NRE9_BACUN</name>
<feature type="domain" description="TraG P-loop" evidence="1">
    <location>
        <begin position="578"/>
        <end position="870"/>
    </location>
</feature>
<proteinExistence type="predicted"/>
<sequence>MTLYIILFFIALCTGMALSVYTFGTGGKRKHIFQNIYFSVEDTDGVGVLYTKTGEYSAVLKIENPVQKYSADIDSYYDFTHLFSALAQTLGEGYALHKQDIFVRKQFANEPEHNQEFLSASYFRYFNGRPYTDSLCYLTITQEAKKSRLFSYDSKKWRDFLVKIYKVRDLLRDSGVQVKFLNKAEASEYVDRYFAMNFKDRTVSMTNVKADDETVSMGDKRCKVYSLVDVDCAALPSLIRPYTNIEVNNTEMPVDLVSVVDNIPNAETVVYNQIIFLPSQKRELALLDKKKNRHASIPNPSNQMAVEDIKQVQDVIARESKLLVYTHFNMVVGVPADTDLQKCTNHLENAFGRMGIHISKRAYNQLELFVSSFPGNCYSLNEEYDRFLTLSDAAVCLMYKERVQHSEETPIKIYYTDRQGVPVAIDITGKEGKNKLTDNSNFFCLGPSGSGKSFHMNSVVRQLHEQGTDVVMVDTGNSYEGLCEYFGGKYISYTEERPITMNPFRINREEMNVEKTGFLKNLVLLIWKGTQGTVTKTEDRLIEHVITEYYDAYFNGFEGFTPQQREDLRKSLVIDDRNSSEKRHESERERAVRIEGIIDKIEGRRKELKVEELSFNSFYEYSVQRIPDICEENRITGIDLSTYRYMMKDFYLGGNHEKTLNENMDSSLFDETFVVFEIDSIKDDPLLFPLVTLIIMDVFLQKMRIKKNRKVLVIEEAWKAIASPLMAEYIKFMYKTARKFWASVGVVTQEIQDIIGSEIVKEAIINNSDVVMLLDQSKFKERFDTIKTILGLTDVDCKKIFTINRLENKEGRSFFREVFIRRGTTSGVYGVEEPRECYMTYTTERAEKEALKLYKRELQCSHQEAIEAYCRDWNTSGIGKALPFAQKVNEAGCVLNLTTKITS</sequence>
<organism evidence="2 3">
    <name type="scientific">Bacteroides uniformis</name>
    <dbReference type="NCBI Taxonomy" id="820"/>
    <lineage>
        <taxon>Bacteria</taxon>
        <taxon>Pseudomonadati</taxon>
        <taxon>Bacteroidota</taxon>
        <taxon>Bacteroidia</taxon>
        <taxon>Bacteroidales</taxon>
        <taxon>Bacteroidaceae</taxon>
        <taxon>Bacteroides</taxon>
    </lineage>
</organism>
<accession>A0A174NRE9</accession>
<protein>
    <submittedName>
        <fullName evidence="2">Conjugation system ATPase, TraG family</fullName>
    </submittedName>
</protein>
<dbReference type="Pfam" id="PF19044">
    <property type="entry name" value="P-loop_TraG"/>
    <property type="match status" value="2"/>
</dbReference>
<dbReference type="InterPro" id="IPR043964">
    <property type="entry name" value="P-loop_TraG"/>
</dbReference>
<evidence type="ECO:0000259" key="1">
    <source>
        <dbReference type="Pfam" id="PF19044"/>
    </source>
</evidence>
<dbReference type="SUPFAM" id="SSF52540">
    <property type="entry name" value="P-loop containing nucleoside triphosphate hydrolases"/>
    <property type="match status" value="1"/>
</dbReference>
<dbReference type="PANTHER" id="PTHR38467">
    <property type="match status" value="1"/>
</dbReference>
<reference evidence="2 3" key="1">
    <citation type="submission" date="2015-09" db="EMBL/GenBank/DDBJ databases">
        <authorList>
            <consortium name="Pathogen Informatics"/>
        </authorList>
    </citation>
    <scope>NUCLEOTIDE SEQUENCE [LARGE SCALE GENOMIC DNA]</scope>
    <source>
        <strain evidence="2 3">2789STDY5834847</strain>
    </source>
</reference>
<evidence type="ECO:0000313" key="2">
    <source>
        <dbReference type="EMBL" id="CUP49437.1"/>
    </source>
</evidence>
<dbReference type="InterPro" id="IPR053155">
    <property type="entry name" value="F-pilin_assembly_TraC"/>
</dbReference>
<gene>
    <name evidence="2" type="ORF">ERS852462_03792</name>
</gene>
<dbReference type="PANTHER" id="PTHR38467:SF1">
    <property type="entry name" value="CONJUGATIVE TRANSFER: ASSEMBLY"/>
    <property type="match status" value="1"/>
</dbReference>
<feature type="domain" description="TraG P-loop" evidence="1">
    <location>
        <begin position="415"/>
        <end position="552"/>
    </location>
</feature>
<dbReference type="InterPro" id="IPR027417">
    <property type="entry name" value="P-loop_NTPase"/>
</dbReference>
<dbReference type="RefSeq" id="WP_009017623.1">
    <property type="nucleotide sequence ID" value="NZ_CZAF01000012.1"/>
</dbReference>
<dbReference type="Proteomes" id="UP000095614">
    <property type="component" value="Unassembled WGS sequence"/>
</dbReference>
<evidence type="ECO:0000313" key="3">
    <source>
        <dbReference type="Proteomes" id="UP000095614"/>
    </source>
</evidence>
<dbReference type="Gene3D" id="1.10.8.730">
    <property type="match status" value="1"/>
</dbReference>
<dbReference type="AlphaFoldDB" id="A0A174NRE9"/>
<dbReference type="EMBL" id="CZAF01000012">
    <property type="protein sequence ID" value="CUP49437.1"/>
    <property type="molecule type" value="Genomic_DNA"/>
</dbReference>